<sequence>MGGKKKAAELERTAERMRERDVEDAIRAIALRRTGTGWGVIARQIGRTQVEVEELARAGYIELLGQQDPDLIRAEVEDRQDQIIRQANIDLASAETIAERNACYRTILAADAARVRMLGLTIKAGDDA</sequence>
<keyword evidence="2" id="KW-1185">Reference proteome</keyword>
<name>A0ABN2P7T2_9MICO</name>
<evidence type="ECO:0000313" key="2">
    <source>
        <dbReference type="Proteomes" id="UP001501343"/>
    </source>
</evidence>
<dbReference type="Proteomes" id="UP001501343">
    <property type="component" value="Unassembled WGS sequence"/>
</dbReference>
<evidence type="ECO:0000313" key="1">
    <source>
        <dbReference type="EMBL" id="GAA1913576.1"/>
    </source>
</evidence>
<dbReference type="EMBL" id="BAAAOF010000001">
    <property type="protein sequence ID" value="GAA1913576.1"/>
    <property type="molecule type" value="Genomic_DNA"/>
</dbReference>
<organism evidence="1 2">
    <name type="scientific">Microbacterium aoyamense</name>
    <dbReference type="NCBI Taxonomy" id="344166"/>
    <lineage>
        <taxon>Bacteria</taxon>
        <taxon>Bacillati</taxon>
        <taxon>Actinomycetota</taxon>
        <taxon>Actinomycetes</taxon>
        <taxon>Micrococcales</taxon>
        <taxon>Microbacteriaceae</taxon>
        <taxon>Microbacterium</taxon>
    </lineage>
</organism>
<proteinExistence type="predicted"/>
<comment type="caution">
    <text evidence="1">The sequence shown here is derived from an EMBL/GenBank/DDBJ whole genome shotgun (WGS) entry which is preliminary data.</text>
</comment>
<protein>
    <submittedName>
        <fullName evidence="1">Uncharacterized protein</fullName>
    </submittedName>
</protein>
<dbReference type="RefSeq" id="WP_248149180.1">
    <property type="nucleotide sequence ID" value="NZ_BAAAOF010000001.1"/>
</dbReference>
<gene>
    <name evidence="1" type="ORF">GCM10009775_02810</name>
</gene>
<accession>A0ABN2P7T2</accession>
<reference evidence="1 2" key="1">
    <citation type="journal article" date="2019" name="Int. J. Syst. Evol. Microbiol.">
        <title>The Global Catalogue of Microorganisms (GCM) 10K type strain sequencing project: providing services to taxonomists for standard genome sequencing and annotation.</title>
        <authorList>
            <consortium name="The Broad Institute Genomics Platform"/>
            <consortium name="The Broad Institute Genome Sequencing Center for Infectious Disease"/>
            <person name="Wu L."/>
            <person name="Ma J."/>
        </authorList>
    </citation>
    <scope>NUCLEOTIDE SEQUENCE [LARGE SCALE GENOMIC DNA]</scope>
    <source>
        <strain evidence="1 2">JCM 14900</strain>
    </source>
</reference>